<name>A0ABU0PL65_9MICC</name>
<feature type="domain" description="Dehydrogenase E1 component" evidence="4">
    <location>
        <begin position="2"/>
        <end position="211"/>
    </location>
</feature>
<dbReference type="Gene3D" id="3.40.50.970">
    <property type="match status" value="1"/>
</dbReference>
<evidence type="ECO:0000313" key="6">
    <source>
        <dbReference type="Proteomes" id="UP001236806"/>
    </source>
</evidence>
<proteinExistence type="predicted"/>
<evidence type="ECO:0000256" key="1">
    <source>
        <dbReference type="ARBA" id="ARBA00001964"/>
    </source>
</evidence>
<dbReference type="SUPFAM" id="SSF52518">
    <property type="entry name" value="Thiamin diphosphate-binding fold (THDP-binding)"/>
    <property type="match status" value="1"/>
</dbReference>
<sequence>MHIGVKELGILGTNGIVGAGIGLATGAALAAQAQGTDDVAVAYFGDGATNQGVLAEAFNLAAIWNLPVIFVCENNHFAQSATLEEMVAQPDLRRRGEAYGVPSVDVDGMDVEAVSNAAAAAVHRARSGQGPSFIVADTYRYLGHMAGDTEIYRTAEQVEQWKGRDPIARIAKKLLDSNVLDETQLQTIAAAALTAVDAAEEFAKASPYPDVSSAFTQVSEVNR</sequence>
<keyword evidence="5" id="KW-0670">Pyruvate</keyword>
<evidence type="ECO:0000256" key="3">
    <source>
        <dbReference type="ARBA" id="ARBA00023052"/>
    </source>
</evidence>
<evidence type="ECO:0000259" key="4">
    <source>
        <dbReference type="Pfam" id="PF00676"/>
    </source>
</evidence>
<reference evidence="5 6" key="1">
    <citation type="submission" date="2023-07" db="EMBL/GenBank/DDBJ databases">
        <title>Comparative genomics of wheat-associated soil bacteria to identify genetic determinants of phenazine resistance.</title>
        <authorList>
            <person name="Mouncey N."/>
        </authorList>
    </citation>
    <scope>NUCLEOTIDE SEQUENCE [LARGE SCALE GENOMIC DNA]</scope>
    <source>
        <strain evidence="5 6">W1I3</strain>
    </source>
</reference>
<evidence type="ECO:0000256" key="2">
    <source>
        <dbReference type="ARBA" id="ARBA00023002"/>
    </source>
</evidence>
<dbReference type="InterPro" id="IPR029061">
    <property type="entry name" value="THDP-binding"/>
</dbReference>
<gene>
    <name evidence="5" type="ORF">QFZ36_002276</name>
</gene>
<keyword evidence="3" id="KW-0786">Thiamine pyrophosphate</keyword>
<dbReference type="Pfam" id="PF00676">
    <property type="entry name" value="E1_dh"/>
    <property type="match status" value="1"/>
</dbReference>
<dbReference type="PANTHER" id="PTHR11516:SF60">
    <property type="entry name" value="PYRUVATE DEHYDROGENASE E1 COMPONENT SUBUNIT ALPHA"/>
    <property type="match status" value="1"/>
</dbReference>
<dbReference type="CDD" id="cd02000">
    <property type="entry name" value="TPP_E1_PDC_ADC_BCADC"/>
    <property type="match status" value="1"/>
</dbReference>
<evidence type="ECO:0000313" key="5">
    <source>
        <dbReference type="EMBL" id="MDQ0674715.1"/>
    </source>
</evidence>
<dbReference type="InterPro" id="IPR050642">
    <property type="entry name" value="PDH_E1_Alpha_Subunit"/>
</dbReference>
<dbReference type="EMBL" id="JAUSXB010000001">
    <property type="protein sequence ID" value="MDQ0674715.1"/>
    <property type="molecule type" value="Genomic_DNA"/>
</dbReference>
<dbReference type="PANTHER" id="PTHR11516">
    <property type="entry name" value="PYRUVATE DEHYDROGENASE E1 COMPONENT, ALPHA SUBUNIT BACTERIAL AND ORGANELLAR"/>
    <property type="match status" value="1"/>
</dbReference>
<keyword evidence="6" id="KW-1185">Reference proteome</keyword>
<organism evidence="5 6">
    <name type="scientific">Pseudarthrobacter siccitolerans</name>
    <dbReference type="NCBI Taxonomy" id="861266"/>
    <lineage>
        <taxon>Bacteria</taxon>
        <taxon>Bacillati</taxon>
        <taxon>Actinomycetota</taxon>
        <taxon>Actinomycetes</taxon>
        <taxon>Micrococcales</taxon>
        <taxon>Micrococcaceae</taxon>
        <taxon>Pseudarthrobacter</taxon>
    </lineage>
</organism>
<comment type="caution">
    <text evidence="5">The sequence shown here is derived from an EMBL/GenBank/DDBJ whole genome shotgun (WGS) entry which is preliminary data.</text>
</comment>
<accession>A0ABU0PL65</accession>
<dbReference type="InterPro" id="IPR001017">
    <property type="entry name" value="DH_E1"/>
</dbReference>
<comment type="cofactor">
    <cofactor evidence="1">
        <name>thiamine diphosphate</name>
        <dbReference type="ChEBI" id="CHEBI:58937"/>
    </cofactor>
</comment>
<protein>
    <submittedName>
        <fullName evidence="5">TPP-dependent pyruvate/acetoin dehydrogenase alpha subunit</fullName>
    </submittedName>
</protein>
<dbReference type="Proteomes" id="UP001236806">
    <property type="component" value="Unassembled WGS sequence"/>
</dbReference>
<keyword evidence="2" id="KW-0560">Oxidoreductase</keyword>